<name>A0A172TZT7_9BACT</name>
<reference evidence="1 2" key="2">
    <citation type="journal article" date="2016" name="Int. J. Syst. Evol. Microbiol.">
        <title>Flavisolibacter tropicus sp. nov., isolated from tropical soil.</title>
        <authorList>
            <person name="Lee J.J."/>
            <person name="Kang M.S."/>
            <person name="Kim G.S."/>
            <person name="Lee C.S."/>
            <person name="Lim S."/>
            <person name="Lee J."/>
            <person name="Roh S.H."/>
            <person name="Kang H."/>
            <person name="Ha J.M."/>
            <person name="Bae S."/>
            <person name="Jung H.Y."/>
            <person name="Kim M.K."/>
        </authorList>
    </citation>
    <scope>NUCLEOTIDE SEQUENCE [LARGE SCALE GENOMIC DNA]</scope>
    <source>
        <strain evidence="1 2">LCS9</strain>
    </source>
</reference>
<organism evidence="1 2">
    <name type="scientific">Flavisolibacter tropicus</name>
    <dbReference type="NCBI Taxonomy" id="1492898"/>
    <lineage>
        <taxon>Bacteria</taxon>
        <taxon>Pseudomonadati</taxon>
        <taxon>Bacteroidota</taxon>
        <taxon>Chitinophagia</taxon>
        <taxon>Chitinophagales</taxon>
        <taxon>Chitinophagaceae</taxon>
        <taxon>Flavisolibacter</taxon>
    </lineage>
</organism>
<dbReference type="OrthoDB" id="850028at2"/>
<evidence type="ECO:0000313" key="1">
    <source>
        <dbReference type="EMBL" id="ANE52619.1"/>
    </source>
</evidence>
<reference evidence="2" key="1">
    <citation type="submission" date="2015-01" db="EMBL/GenBank/DDBJ databases">
        <title>Flavisolibacter sp./LCS9/ whole genome sequencing.</title>
        <authorList>
            <person name="Kim M.K."/>
            <person name="Srinivasan S."/>
            <person name="Lee J.-J."/>
        </authorList>
    </citation>
    <scope>NUCLEOTIDE SEQUENCE [LARGE SCALE GENOMIC DNA]</scope>
    <source>
        <strain evidence="2">LCS9</strain>
    </source>
</reference>
<proteinExistence type="predicted"/>
<dbReference type="EMBL" id="CP011390">
    <property type="protein sequence ID" value="ANE52619.1"/>
    <property type="molecule type" value="Genomic_DNA"/>
</dbReference>
<keyword evidence="2" id="KW-1185">Reference proteome</keyword>
<accession>A0A172TZT7</accession>
<dbReference type="STRING" id="1492898.SY85_21185"/>
<protein>
    <submittedName>
        <fullName evidence="1">Uncharacterized protein</fullName>
    </submittedName>
</protein>
<evidence type="ECO:0000313" key="2">
    <source>
        <dbReference type="Proteomes" id="UP000077177"/>
    </source>
</evidence>
<dbReference type="Proteomes" id="UP000077177">
    <property type="component" value="Chromosome"/>
</dbReference>
<dbReference type="AlphaFoldDB" id="A0A172TZT7"/>
<gene>
    <name evidence="1" type="ORF">SY85_21185</name>
</gene>
<dbReference type="RefSeq" id="WP_066407397.1">
    <property type="nucleotide sequence ID" value="NZ_CP011390.1"/>
</dbReference>
<dbReference type="KEGG" id="fla:SY85_21185"/>
<sequence>MQHYLLFQVGNSRQRIYQCQYALLQYLAIYNLKPPSDIGILLYTESPSEFEAYTSFFPAFLMHQTPITPRATILQQALQEHPGNILYCDTDVYPIKSLTSLFHTIEKGKPFLLLKQWQKEPSLVKTLLDEYEKKIRGRKTLAEKETLFQLAVVGVNLGHKPLLEKAASLIHTPVTDTSFEQVESWAFQEAFEKGNTSWSSFATYQTSTAFKELLPVFFQRNAEESIPNLVKLVHHLDAQQIQEEEERYHQQAFYKKWMDKFTGKGWSIERYKKRF</sequence>